<dbReference type="InterPro" id="IPR000700">
    <property type="entry name" value="PAS-assoc_C"/>
</dbReference>
<keyword evidence="3" id="KW-0807">Transducer</keyword>
<evidence type="ECO:0000313" key="9">
    <source>
        <dbReference type="EMBL" id="MDY3561851.1"/>
    </source>
</evidence>
<dbReference type="InterPro" id="IPR051310">
    <property type="entry name" value="MCP_chemotaxis"/>
</dbReference>
<dbReference type="SUPFAM" id="SSF55785">
    <property type="entry name" value="PYP-like sensor domain (PAS domain)"/>
    <property type="match status" value="1"/>
</dbReference>
<dbReference type="CDD" id="cd06225">
    <property type="entry name" value="HAMP"/>
    <property type="match status" value="2"/>
</dbReference>
<dbReference type="InterPro" id="IPR000014">
    <property type="entry name" value="PAS"/>
</dbReference>
<dbReference type="InterPro" id="IPR024478">
    <property type="entry name" value="HlyB_4HB_MCP"/>
</dbReference>
<dbReference type="PROSITE" id="PS50113">
    <property type="entry name" value="PAC"/>
    <property type="match status" value="1"/>
</dbReference>
<feature type="domain" description="HAMP" evidence="8">
    <location>
        <begin position="414"/>
        <end position="466"/>
    </location>
</feature>
<sequence length="766" mass="82447">MTKFNDLPIGTRLIGAFLLLAVVCAGVGYFGLRATSEVNHALENANRNLIPSLRSLGDLRAALLTIQRSERSVLIAAQSKDEATRQRASKTLETTWPKVRDAAQRYQALPMEDKEKATWAATQPHLEQFRRDHEAAMAALGAGEIERAEKLCAASVPNTNKMNGFLNELCDLQTAGAEQEAASAQALYASTRTTMFVVIGGAVVIAVAVGLFFRRLIVRPLDATGNILRAVAVGDLSLVADETSMDEFGQLAASLNATLQGIRGALKQDRVIWEEVGIQRERNDDYAGQMLAVGKVQAVIEFNLDGTIMTANENFLNTMGYRLDEIQGQHHRMFVEPAEVASPEYREFWAKLNRGEFVFNDFKRIGKGGKEVWIRASYNPILDSLTGKAYKVVKFATDVTAQKKLEERVKADTIELQRKVEEIIKAVTALAAGDFTVVVPDLGTDNVGQMARSLNTAVLSVRTALEGVREVSEQLADASGQLSAASNEISTGAQEQASSLEETASALQEITSTVKHSTDNAQQARQLASGSKEIAEKGRQVVTSAVEAMSEINGSSKKIAEIITTIDEIAFQTNLLALNAAVEAARAGEQGRGFAVVATEVRNLAQRSATAAKEIKSLIQDSVKKVEAGTELVNKSGDTLTEIVISVKRVTDIVAEIAGASKEQSGGIEQVNKAVSQMDTVTQRNASQTEEMSATAQTLTDQANQLRDLVARFKVSSEPGPTRRVSVAAPAGRPKARAAAPKAFSHGRASKGHELDSIGSDGFSDF</sequence>
<proteinExistence type="inferred from homology"/>
<reference evidence="10" key="1">
    <citation type="journal article" date="2023" name="Mar. Drugs">
        <title>Gemmata algarum, a Novel Planctomycete Isolated from an Algal Mat, Displays Antimicrobial Activity.</title>
        <authorList>
            <person name="Kumar G."/>
            <person name="Kallscheuer N."/>
            <person name="Kashif M."/>
            <person name="Ahamad S."/>
            <person name="Jagadeeshwari U."/>
            <person name="Pannikurungottu S."/>
            <person name="Haufschild T."/>
            <person name="Kabuu M."/>
            <person name="Sasikala C."/>
            <person name="Jogler C."/>
            <person name="Ramana C."/>
        </authorList>
    </citation>
    <scope>NUCLEOTIDE SEQUENCE [LARGE SCALE GENOMIC DNA]</scope>
    <source>
        <strain evidence="10">JC673</strain>
    </source>
</reference>
<name>A0ABU5F7L6_9BACT</name>
<dbReference type="Gene3D" id="3.30.450.20">
    <property type="entry name" value="PAS domain"/>
    <property type="match status" value="1"/>
</dbReference>
<dbReference type="InterPro" id="IPR003660">
    <property type="entry name" value="HAMP_dom"/>
</dbReference>
<keyword evidence="10" id="KW-1185">Reference proteome</keyword>
<dbReference type="PROSITE" id="PS50885">
    <property type="entry name" value="HAMP"/>
    <property type="match status" value="2"/>
</dbReference>
<dbReference type="SUPFAM" id="SSF58104">
    <property type="entry name" value="Methyl-accepting chemotaxis protein (MCP) signaling domain"/>
    <property type="match status" value="1"/>
</dbReference>
<dbReference type="Gene3D" id="1.10.287.950">
    <property type="entry name" value="Methyl-accepting chemotaxis protein"/>
    <property type="match status" value="1"/>
</dbReference>
<evidence type="ECO:0000259" key="8">
    <source>
        <dbReference type="PROSITE" id="PS50885"/>
    </source>
</evidence>
<dbReference type="InterPro" id="IPR004090">
    <property type="entry name" value="Chemotax_Me-accpt_rcpt"/>
</dbReference>
<dbReference type="SMART" id="SM00283">
    <property type="entry name" value="MA"/>
    <property type="match status" value="1"/>
</dbReference>
<dbReference type="CDD" id="cd11386">
    <property type="entry name" value="MCP_signal"/>
    <property type="match status" value="1"/>
</dbReference>
<keyword evidence="5" id="KW-0812">Transmembrane</keyword>
<feature type="transmembrane region" description="Helical" evidence="5">
    <location>
        <begin position="195"/>
        <end position="213"/>
    </location>
</feature>
<dbReference type="PANTHER" id="PTHR43531:SF14">
    <property type="entry name" value="METHYL-ACCEPTING CHEMOTAXIS PROTEIN I-RELATED"/>
    <property type="match status" value="1"/>
</dbReference>
<dbReference type="NCBIfam" id="TIGR00229">
    <property type="entry name" value="sensory_box"/>
    <property type="match status" value="1"/>
</dbReference>
<evidence type="ECO:0000256" key="1">
    <source>
        <dbReference type="ARBA" id="ARBA00022481"/>
    </source>
</evidence>
<evidence type="ECO:0000313" key="10">
    <source>
        <dbReference type="Proteomes" id="UP001272242"/>
    </source>
</evidence>
<dbReference type="Pfam" id="PF00672">
    <property type="entry name" value="HAMP"/>
    <property type="match status" value="2"/>
</dbReference>
<protein>
    <submittedName>
        <fullName evidence="9">Methyl-accepting chemotaxis protein</fullName>
    </submittedName>
</protein>
<dbReference type="InterPro" id="IPR004089">
    <property type="entry name" value="MCPsignal_dom"/>
</dbReference>
<organism evidence="9 10">
    <name type="scientific">Gemmata algarum</name>
    <dbReference type="NCBI Taxonomy" id="2975278"/>
    <lineage>
        <taxon>Bacteria</taxon>
        <taxon>Pseudomonadati</taxon>
        <taxon>Planctomycetota</taxon>
        <taxon>Planctomycetia</taxon>
        <taxon>Gemmatales</taxon>
        <taxon>Gemmataceae</taxon>
        <taxon>Gemmata</taxon>
    </lineage>
</organism>
<dbReference type="Pfam" id="PF00015">
    <property type="entry name" value="MCPsignal"/>
    <property type="match status" value="1"/>
</dbReference>
<evidence type="ECO:0000259" key="6">
    <source>
        <dbReference type="PROSITE" id="PS50111"/>
    </source>
</evidence>
<feature type="domain" description="Methyl-accepting transducer" evidence="6">
    <location>
        <begin position="471"/>
        <end position="700"/>
    </location>
</feature>
<evidence type="ECO:0000259" key="7">
    <source>
        <dbReference type="PROSITE" id="PS50113"/>
    </source>
</evidence>
<keyword evidence="5" id="KW-1133">Transmembrane helix</keyword>
<dbReference type="PRINTS" id="PR00260">
    <property type="entry name" value="CHEMTRNSDUCR"/>
</dbReference>
<dbReference type="SUPFAM" id="SSF158472">
    <property type="entry name" value="HAMP domain-like"/>
    <property type="match status" value="1"/>
</dbReference>
<keyword evidence="1" id="KW-0488">Methylation</keyword>
<feature type="region of interest" description="Disordered" evidence="4">
    <location>
        <begin position="715"/>
        <end position="766"/>
    </location>
</feature>
<comment type="caution">
    <text evidence="9">The sequence shown here is derived from an EMBL/GenBank/DDBJ whole genome shotgun (WGS) entry which is preliminary data.</text>
</comment>
<dbReference type="Pfam" id="PF12729">
    <property type="entry name" value="4HB_MCP_1"/>
    <property type="match status" value="1"/>
</dbReference>
<dbReference type="SMART" id="SM00304">
    <property type="entry name" value="HAMP"/>
    <property type="match status" value="2"/>
</dbReference>
<dbReference type="CDD" id="cd00130">
    <property type="entry name" value="PAS"/>
    <property type="match status" value="1"/>
</dbReference>
<dbReference type="Gene3D" id="6.10.340.10">
    <property type="match status" value="1"/>
</dbReference>
<feature type="compositionally biased region" description="Low complexity" evidence="4">
    <location>
        <begin position="728"/>
        <end position="743"/>
    </location>
</feature>
<dbReference type="PANTHER" id="PTHR43531">
    <property type="entry name" value="PROTEIN ICFG"/>
    <property type="match status" value="1"/>
</dbReference>
<dbReference type="InterPro" id="IPR035965">
    <property type="entry name" value="PAS-like_dom_sf"/>
</dbReference>
<evidence type="ECO:0000256" key="4">
    <source>
        <dbReference type="SAM" id="MobiDB-lite"/>
    </source>
</evidence>
<evidence type="ECO:0000256" key="2">
    <source>
        <dbReference type="ARBA" id="ARBA00029447"/>
    </source>
</evidence>
<dbReference type="InterPro" id="IPR013655">
    <property type="entry name" value="PAS_fold_3"/>
</dbReference>
<evidence type="ECO:0000256" key="3">
    <source>
        <dbReference type="PROSITE-ProRule" id="PRU00284"/>
    </source>
</evidence>
<dbReference type="RefSeq" id="WP_320688198.1">
    <property type="nucleotide sequence ID" value="NZ_JAXBLV010000200.1"/>
</dbReference>
<dbReference type="EMBL" id="JAXBLV010000200">
    <property type="protein sequence ID" value="MDY3561851.1"/>
    <property type="molecule type" value="Genomic_DNA"/>
</dbReference>
<feature type="transmembrane region" description="Helical" evidence="5">
    <location>
        <begin position="12"/>
        <end position="32"/>
    </location>
</feature>
<dbReference type="PROSITE" id="PS50111">
    <property type="entry name" value="CHEMOTAXIS_TRANSDUC_2"/>
    <property type="match status" value="1"/>
</dbReference>
<dbReference type="Pfam" id="PF08447">
    <property type="entry name" value="PAS_3"/>
    <property type="match status" value="1"/>
</dbReference>
<feature type="domain" description="HAMP" evidence="8">
    <location>
        <begin position="215"/>
        <end position="267"/>
    </location>
</feature>
<accession>A0ABU5F7L6</accession>
<dbReference type="Proteomes" id="UP001272242">
    <property type="component" value="Unassembled WGS sequence"/>
</dbReference>
<evidence type="ECO:0000256" key="5">
    <source>
        <dbReference type="SAM" id="Phobius"/>
    </source>
</evidence>
<feature type="domain" description="PAC" evidence="7">
    <location>
        <begin position="358"/>
        <end position="411"/>
    </location>
</feature>
<gene>
    <name evidence="9" type="ORF">R5W23_003279</name>
</gene>
<keyword evidence="5" id="KW-0472">Membrane</keyword>
<comment type="similarity">
    <text evidence="2">Belongs to the methyl-accepting chemotaxis (MCP) protein family.</text>
</comment>